<evidence type="ECO:0000313" key="3">
    <source>
        <dbReference type="Proteomes" id="UP000202922"/>
    </source>
</evidence>
<feature type="signal peptide" evidence="1">
    <location>
        <begin position="1"/>
        <end position="22"/>
    </location>
</feature>
<gene>
    <name evidence="2" type="ORF">COL8621_01785</name>
</gene>
<proteinExistence type="predicted"/>
<dbReference type="OrthoDB" id="7864289at2"/>
<sequence>MKLFRILPSFIVLLLIASPSFADWKTVQSNGKARAVYQSGNYEVWIHCRRGQGLELWLRDLTLSGRDFQNVRSLMMWVKLPDGRTDRWPVTVVQEGAGISGALLVSDFNLEFFRNAQSFELDSPQTRQVFLSGDMRGTGAARLAFLEQCGL</sequence>
<dbReference type="Proteomes" id="UP000202922">
    <property type="component" value="Unassembled WGS sequence"/>
</dbReference>
<dbReference type="EMBL" id="FXYE01000002">
    <property type="protein sequence ID" value="SMX41587.1"/>
    <property type="molecule type" value="Genomic_DNA"/>
</dbReference>
<keyword evidence="3" id="KW-1185">Reference proteome</keyword>
<evidence type="ECO:0000313" key="2">
    <source>
        <dbReference type="EMBL" id="SMX41587.1"/>
    </source>
</evidence>
<accession>A0A238KG26</accession>
<reference evidence="3" key="1">
    <citation type="submission" date="2017-05" db="EMBL/GenBank/DDBJ databases">
        <authorList>
            <person name="Rodrigo-Torres L."/>
            <person name="Arahal R. D."/>
            <person name="Lucena T."/>
        </authorList>
    </citation>
    <scope>NUCLEOTIDE SEQUENCE [LARGE SCALE GENOMIC DNA]</scope>
    <source>
        <strain evidence="3">CECT 8621</strain>
    </source>
</reference>
<evidence type="ECO:0000256" key="1">
    <source>
        <dbReference type="SAM" id="SignalP"/>
    </source>
</evidence>
<organism evidence="2 3">
    <name type="scientific">Actibacterium lipolyticum</name>
    <dbReference type="NCBI Taxonomy" id="1524263"/>
    <lineage>
        <taxon>Bacteria</taxon>
        <taxon>Pseudomonadati</taxon>
        <taxon>Pseudomonadota</taxon>
        <taxon>Alphaproteobacteria</taxon>
        <taxon>Rhodobacterales</taxon>
        <taxon>Roseobacteraceae</taxon>
        <taxon>Actibacterium</taxon>
    </lineage>
</organism>
<feature type="chain" id="PRO_5012127493" evidence="1">
    <location>
        <begin position="23"/>
        <end position="151"/>
    </location>
</feature>
<dbReference type="AlphaFoldDB" id="A0A238KG26"/>
<dbReference type="RefSeq" id="WP_093967022.1">
    <property type="nucleotide sequence ID" value="NZ_FXYE01000002.1"/>
</dbReference>
<keyword evidence="1" id="KW-0732">Signal</keyword>
<name>A0A238KG26_9RHOB</name>
<protein>
    <submittedName>
        <fullName evidence="2">Uncharacterized protein</fullName>
    </submittedName>
</protein>